<dbReference type="STRING" id="1121485.GCA_000426485_00658"/>
<organism evidence="1 2">
    <name type="scientific">Dysgonomonas capnocytophagoides</name>
    <dbReference type="NCBI Taxonomy" id="45254"/>
    <lineage>
        <taxon>Bacteria</taxon>
        <taxon>Pseudomonadati</taxon>
        <taxon>Bacteroidota</taxon>
        <taxon>Bacteroidia</taxon>
        <taxon>Bacteroidales</taxon>
        <taxon>Dysgonomonadaceae</taxon>
        <taxon>Dysgonomonas</taxon>
    </lineage>
</organism>
<evidence type="ECO:0000313" key="2">
    <source>
        <dbReference type="Proteomes" id="UP000297861"/>
    </source>
</evidence>
<gene>
    <name evidence="1" type="ORF">E2605_11560</name>
</gene>
<dbReference type="Proteomes" id="UP000297861">
    <property type="component" value="Unassembled WGS sequence"/>
</dbReference>
<dbReference type="OrthoDB" id="1004608at2"/>
<protein>
    <submittedName>
        <fullName evidence="1">Uncharacterized protein</fullName>
    </submittedName>
</protein>
<sequence length="132" mass="15348">MGDIKQIWQREQDNNSFIHLYKIDNYWFAFERSAFYLFSTSSVDTVLKVQYLKGDSAILFAALKDVNRMKSNNPYLDIIQESESEIIVGCAVRCKGFSLWKNSLTTIMPSNLYAQTRNLYHSIKTLYPVVDL</sequence>
<dbReference type="AlphaFoldDB" id="A0A4Y8L1T3"/>
<dbReference type="EMBL" id="SOML01000006">
    <property type="protein sequence ID" value="TFD96221.1"/>
    <property type="molecule type" value="Genomic_DNA"/>
</dbReference>
<name>A0A4Y8L1T3_9BACT</name>
<keyword evidence="2" id="KW-1185">Reference proteome</keyword>
<dbReference type="RefSeq" id="WP_134436527.1">
    <property type="nucleotide sequence ID" value="NZ_AP028867.1"/>
</dbReference>
<proteinExistence type="predicted"/>
<accession>A0A4Y8L1T3</accession>
<comment type="caution">
    <text evidence="1">The sequence shown here is derived from an EMBL/GenBank/DDBJ whole genome shotgun (WGS) entry which is preliminary data.</text>
</comment>
<evidence type="ECO:0000313" key="1">
    <source>
        <dbReference type="EMBL" id="TFD96221.1"/>
    </source>
</evidence>
<reference evidence="1 2" key="1">
    <citation type="submission" date="2019-03" db="EMBL/GenBank/DDBJ databases">
        <title>San Antonio Military Medical Center submission to MRSN (WRAIR), pending publication.</title>
        <authorList>
            <person name="Blyth D.M."/>
            <person name="Mccarthy S.L."/>
            <person name="Schall S.E."/>
            <person name="Stam J.A."/>
            <person name="Ong A.C."/>
            <person name="Mcgann P.T."/>
        </authorList>
    </citation>
    <scope>NUCLEOTIDE SEQUENCE [LARGE SCALE GENOMIC DNA]</scope>
    <source>
        <strain evidence="1 2">MRSN571793</strain>
    </source>
</reference>